<feature type="transmembrane region" description="Helical" evidence="1">
    <location>
        <begin position="12"/>
        <end position="30"/>
    </location>
</feature>
<feature type="transmembrane region" description="Helical" evidence="1">
    <location>
        <begin position="42"/>
        <end position="66"/>
    </location>
</feature>
<keyword evidence="1" id="KW-0472">Membrane</keyword>
<evidence type="ECO:0000313" key="2">
    <source>
        <dbReference type="EMBL" id="MBC3212853.1"/>
    </source>
</evidence>
<reference evidence="2" key="1">
    <citation type="submission" date="2020-08" db="EMBL/GenBank/DDBJ databases">
        <title>Food and environmental bacterial isolates.</title>
        <authorList>
            <person name="Richter L."/>
            <person name="Du Plessis E.M."/>
            <person name="Duvenage S."/>
            <person name="Allam M."/>
            <person name="Korsten L."/>
        </authorList>
    </citation>
    <scope>NUCLEOTIDE SEQUENCE</scope>
    <source>
        <strain evidence="2">UPMP2127</strain>
    </source>
</reference>
<keyword evidence="1" id="KW-1133">Transmembrane helix</keyword>
<feature type="transmembrane region" description="Helical" evidence="1">
    <location>
        <begin position="290"/>
        <end position="311"/>
    </location>
</feature>
<name>A0AAW3WPJ8_SERFO</name>
<accession>A0AAW3WPJ8</accession>
<comment type="caution">
    <text evidence="2">The sequence shown here is derived from an EMBL/GenBank/DDBJ whole genome shotgun (WGS) entry which is preliminary data.</text>
</comment>
<feature type="transmembrane region" description="Helical" evidence="1">
    <location>
        <begin position="78"/>
        <end position="102"/>
    </location>
</feature>
<dbReference type="EMBL" id="JACNYO010000010">
    <property type="protein sequence ID" value="MBC3212853.1"/>
    <property type="molecule type" value="Genomic_DNA"/>
</dbReference>
<gene>
    <name evidence="2" type="ORF">H8J20_11955</name>
</gene>
<feature type="transmembrane region" description="Helical" evidence="1">
    <location>
        <begin position="167"/>
        <end position="188"/>
    </location>
</feature>
<feature type="transmembrane region" description="Helical" evidence="1">
    <location>
        <begin position="209"/>
        <end position="238"/>
    </location>
</feature>
<proteinExistence type="predicted"/>
<feature type="transmembrane region" description="Helical" evidence="1">
    <location>
        <begin position="373"/>
        <end position="393"/>
    </location>
</feature>
<evidence type="ECO:0000256" key="1">
    <source>
        <dbReference type="SAM" id="Phobius"/>
    </source>
</evidence>
<organism evidence="2 3">
    <name type="scientific">Serratia fonticola</name>
    <dbReference type="NCBI Taxonomy" id="47917"/>
    <lineage>
        <taxon>Bacteria</taxon>
        <taxon>Pseudomonadati</taxon>
        <taxon>Pseudomonadota</taxon>
        <taxon>Gammaproteobacteria</taxon>
        <taxon>Enterobacterales</taxon>
        <taxon>Yersiniaceae</taxon>
        <taxon>Serratia</taxon>
    </lineage>
</organism>
<evidence type="ECO:0008006" key="4">
    <source>
        <dbReference type="Google" id="ProtNLM"/>
    </source>
</evidence>
<dbReference type="RefSeq" id="WP_179253041.1">
    <property type="nucleotide sequence ID" value="NZ_JACBIV010000013.1"/>
</dbReference>
<dbReference type="AlphaFoldDB" id="A0AAW3WPJ8"/>
<sequence length="405" mass="46154">MPILRKVKSLSKYIDQFSFALLNVGTIFFISKFLASDQAAKYVLVSSYASFSLIVIVAIVISPYWIFSADTDKRYENFIFSFYATLGISILCGFVLGCLFTINSGSYTSGALILALSIAYPVYDFLRRSLYVHHGEFVSAICSALLCFFVATVYLTFNYLDVSGFEVYVIVLNSFIAIANLVMYKFNTHLIDSSINKVKISYREKSRDYWLLGKWSAGSMTCFWMATQGLFIILSKYISDEQLVTTRLCLSITGIIAIYFTALENNLMPSLRKQFINKQYDSILVVRKSYYLKGFLFSSTMSLIIALFYNLFFQSGIVIFFILCCYQVFSGLLKFESYFLKVLQKHNVVFLSNFVALVATLIFGYLLGVENDYVLALMILFNGVVCSMFYLFFSKFLSSNGEKYV</sequence>
<feature type="transmembrane region" description="Helical" evidence="1">
    <location>
        <begin position="317"/>
        <end position="335"/>
    </location>
</feature>
<keyword evidence="1" id="KW-0812">Transmembrane</keyword>
<feature type="transmembrane region" description="Helical" evidence="1">
    <location>
        <begin position="108"/>
        <end position="126"/>
    </location>
</feature>
<evidence type="ECO:0000313" key="3">
    <source>
        <dbReference type="Proteomes" id="UP000659084"/>
    </source>
</evidence>
<feature type="transmembrane region" description="Helical" evidence="1">
    <location>
        <begin position="138"/>
        <end position="155"/>
    </location>
</feature>
<dbReference type="Proteomes" id="UP000659084">
    <property type="component" value="Unassembled WGS sequence"/>
</dbReference>
<feature type="transmembrane region" description="Helical" evidence="1">
    <location>
        <begin position="244"/>
        <end position="263"/>
    </location>
</feature>
<feature type="transmembrane region" description="Helical" evidence="1">
    <location>
        <begin position="347"/>
        <end position="367"/>
    </location>
</feature>
<protein>
    <recommendedName>
        <fullName evidence="4">O-antigen/teichoic acid export membrane protein</fullName>
    </recommendedName>
</protein>